<evidence type="ECO:0000313" key="12">
    <source>
        <dbReference type="Proteomes" id="UP000580825"/>
    </source>
</evidence>
<evidence type="ECO:0000256" key="4">
    <source>
        <dbReference type="ARBA" id="ARBA00022840"/>
    </source>
</evidence>
<keyword evidence="8 9" id="KW-0009">Actin-binding</keyword>
<keyword evidence="4 9" id="KW-0067">ATP-binding</keyword>
<dbReference type="GO" id="GO:0005902">
    <property type="term" value="C:microvillus"/>
    <property type="evidence" value="ECO:0007669"/>
    <property type="project" value="TreeGrafter"/>
</dbReference>
<dbReference type="Gene3D" id="1.20.58.530">
    <property type="match status" value="1"/>
</dbReference>
<feature type="binding site" evidence="9">
    <location>
        <begin position="104"/>
        <end position="111"/>
    </location>
    <ligand>
        <name>ATP</name>
        <dbReference type="ChEBI" id="CHEBI:30616"/>
    </ligand>
</feature>
<proteinExistence type="inferred from homology"/>
<keyword evidence="7 9" id="KW-0505">Motor protein</keyword>
<evidence type="ECO:0000256" key="7">
    <source>
        <dbReference type="ARBA" id="ARBA00023175"/>
    </source>
</evidence>
<dbReference type="InterPro" id="IPR027417">
    <property type="entry name" value="P-loop_NTPase"/>
</dbReference>
<dbReference type="PROSITE" id="PS51456">
    <property type="entry name" value="MYOSIN_MOTOR"/>
    <property type="match status" value="1"/>
</dbReference>
<dbReference type="Pfam" id="PF00063">
    <property type="entry name" value="Myosin_head"/>
    <property type="match status" value="2"/>
</dbReference>
<sequence>MEDTAPLLDAEAVADLVLLDPLTEESLLQTLQERFRRREIYTYIGNVVISVNPYQSLPIYTPEKVQEYHDCNFFAVKPHIYAIADDAYRSLRDRDRDQCILITGESGAGKTEASKLVMSYVAAVSSKGEQVNKVKEQLLQSNPVLEEQLKLHQDCERYGYLNRESSSLPGMDDAANFRAMQDAMKVIGFSPAEVTALLEVTAVVLKLGNVQLSSSFQASGMEACSITEPQELQEICELIGLDPGMLEKALCSRTVKARNETVVTTLTVPQGYYGRDALAKNIYSRLFDWLVTRINTSIQVKSEEQRKVMGVLDIYGFEIFQDNGFEQFIINYCNEKLQQIFILMTLKEEQEEYVREGIQWTPVEFFDNTIICNLIENSTNGILAMLDEECLRPGVVNEDTFLTKLNQLFASHKHYESKETQNARRVMDASLAPRCFRIHHYAGKVTYNVTGFIEKNNDLLFRDLSQAMWASRHSLLRSLFPEGDPLKVSLKLPPTAGYQFKSSVAMLMKNLYSKNPNYIRCIKPNDTKSAMVFTPELVL</sequence>
<dbReference type="Gene3D" id="1.20.120.720">
    <property type="entry name" value="Myosin VI head, motor domain, U50 subdomain"/>
    <property type="match status" value="1"/>
</dbReference>
<gene>
    <name evidence="11" type="primary">Myo1a</name>
    <name evidence="11" type="ORF">SCYSUP_R12982</name>
</gene>
<dbReference type="GO" id="GO:0006897">
    <property type="term" value="P:endocytosis"/>
    <property type="evidence" value="ECO:0007669"/>
    <property type="project" value="TreeGrafter"/>
</dbReference>
<dbReference type="GO" id="GO:0005524">
    <property type="term" value="F:ATP binding"/>
    <property type="evidence" value="ECO:0007669"/>
    <property type="project" value="UniProtKB-UniRule"/>
</dbReference>
<evidence type="ECO:0000256" key="1">
    <source>
        <dbReference type="ARBA" id="ARBA00008314"/>
    </source>
</evidence>
<keyword evidence="3 9" id="KW-0547">Nucleotide-binding</keyword>
<dbReference type="InterPro" id="IPR001609">
    <property type="entry name" value="Myosin_head_motor_dom-like"/>
</dbReference>
<organism evidence="11 12">
    <name type="scientific">Scytalopus superciliaris</name>
    <dbReference type="NCBI Taxonomy" id="312124"/>
    <lineage>
        <taxon>Eukaryota</taxon>
        <taxon>Metazoa</taxon>
        <taxon>Chordata</taxon>
        <taxon>Craniata</taxon>
        <taxon>Vertebrata</taxon>
        <taxon>Euteleostomi</taxon>
        <taxon>Archelosauria</taxon>
        <taxon>Archosauria</taxon>
        <taxon>Dinosauria</taxon>
        <taxon>Saurischia</taxon>
        <taxon>Theropoda</taxon>
        <taxon>Coelurosauria</taxon>
        <taxon>Aves</taxon>
        <taxon>Neognathae</taxon>
        <taxon>Neoaves</taxon>
        <taxon>Telluraves</taxon>
        <taxon>Australaves</taxon>
        <taxon>Passeriformes</taxon>
        <taxon>Rhinocryptidae</taxon>
        <taxon>Scytalopus</taxon>
    </lineage>
</organism>
<name>A0A7L1YR60_9PASS</name>
<accession>A0A7L1YR60</accession>
<keyword evidence="2" id="KW-0677">Repeat</keyword>
<dbReference type="GO" id="GO:0030048">
    <property type="term" value="P:actin filament-based movement"/>
    <property type="evidence" value="ECO:0007669"/>
    <property type="project" value="TreeGrafter"/>
</dbReference>
<feature type="non-terminal residue" evidence="11">
    <location>
        <position position="1"/>
    </location>
</feature>
<dbReference type="GO" id="GO:0005516">
    <property type="term" value="F:calmodulin binding"/>
    <property type="evidence" value="ECO:0007669"/>
    <property type="project" value="UniProtKB-KW"/>
</dbReference>
<dbReference type="Gene3D" id="1.10.10.820">
    <property type="match status" value="1"/>
</dbReference>
<evidence type="ECO:0000256" key="3">
    <source>
        <dbReference type="ARBA" id="ARBA00022741"/>
    </source>
</evidence>
<dbReference type="GO" id="GO:0016459">
    <property type="term" value="C:myosin complex"/>
    <property type="evidence" value="ECO:0007669"/>
    <property type="project" value="UniProtKB-KW"/>
</dbReference>
<dbReference type="InterPro" id="IPR036961">
    <property type="entry name" value="Kinesin_motor_dom_sf"/>
</dbReference>
<dbReference type="Gene3D" id="3.40.850.10">
    <property type="entry name" value="Kinesin motor domain"/>
    <property type="match status" value="2"/>
</dbReference>
<dbReference type="GO" id="GO:0007605">
    <property type="term" value="P:sensory perception of sound"/>
    <property type="evidence" value="ECO:0007669"/>
    <property type="project" value="TreeGrafter"/>
</dbReference>
<dbReference type="GO" id="GO:0005886">
    <property type="term" value="C:plasma membrane"/>
    <property type="evidence" value="ECO:0007669"/>
    <property type="project" value="TreeGrafter"/>
</dbReference>
<feature type="non-terminal residue" evidence="11">
    <location>
        <position position="539"/>
    </location>
</feature>
<evidence type="ECO:0000256" key="9">
    <source>
        <dbReference type="PROSITE-ProRule" id="PRU00782"/>
    </source>
</evidence>
<evidence type="ECO:0000259" key="10">
    <source>
        <dbReference type="PROSITE" id="PS51456"/>
    </source>
</evidence>
<dbReference type="EMBL" id="VXBX01006528">
    <property type="protein sequence ID" value="NXP25176.1"/>
    <property type="molecule type" value="Genomic_DNA"/>
</dbReference>
<comment type="caution">
    <text evidence="11">The sequence shown here is derived from an EMBL/GenBank/DDBJ whole genome shotgun (WGS) entry which is preliminary data.</text>
</comment>
<evidence type="ECO:0000256" key="6">
    <source>
        <dbReference type="ARBA" id="ARBA00023123"/>
    </source>
</evidence>
<feature type="region of interest" description="Actin-binding" evidence="9">
    <location>
        <begin position="504"/>
        <end position="526"/>
    </location>
</feature>
<dbReference type="AlphaFoldDB" id="A0A7L1YR60"/>
<dbReference type="FunFam" id="1.20.58.530:FF:000004">
    <property type="entry name" value="Unconventional myosin ID"/>
    <property type="match status" value="1"/>
</dbReference>
<dbReference type="GO" id="GO:0005903">
    <property type="term" value="C:brush border"/>
    <property type="evidence" value="ECO:0007669"/>
    <property type="project" value="TreeGrafter"/>
</dbReference>
<evidence type="ECO:0000256" key="8">
    <source>
        <dbReference type="ARBA" id="ARBA00023203"/>
    </source>
</evidence>
<feature type="domain" description="Myosin motor" evidence="10">
    <location>
        <begin position="11"/>
        <end position="539"/>
    </location>
</feature>
<keyword evidence="5" id="KW-0112">Calmodulin-binding</keyword>
<dbReference type="GO" id="GO:0005737">
    <property type="term" value="C:cytoplasm"/>
    <property type="evidence" value="ECO:0007669"/>
    <property type="project" value="TreeGrafter"/>
</dbReference>
<evidence type="ECO:0000256" key="2">
    <source>
        <dbReference type="ARBA" id="ARBA00022737"/>
    </source>
</evidence>
<dbReference type="PANTHER" id="PTHR13140:SF291">
    <property type="entry name" value="UNCONVENTIONAL MYOSIN-IA"/>
    <property type="match status" value="1"/>
</dbReference>
<evidence type="ECO:0000256" key="5">
    <source>
        <dbReference type="ARBA" id="ARBA00022860"/>
    </source>
</evidence>
<keyword evidence="6 9" id="KW-0518">Myosin</keyword>
<comment type="similarity">
    <text evidence="1 9">Belongs to the TRAFAC class myosin-kinesin ATPase superfamily. Myosin family.</text>
</comment>
<dbReference type="PANTHER" id="PTHR13140">
    <property type="entry name" value="MYOSIN"/>
    <property type="match status" value="1"/>
</dbReference>
<dbReference type="GO" id="GO:0000146">
    <property type="term" value="F:microfilament motor activity"/>
    <property type="evidence" value="ECO:0007669"/>
    <property type="project" value="TreeGrafter"/>
</dbReference>
<dbReference type="SMART" id="SM00242">
    <property type="entry name" value="MYSc"/>
    <property type="match status" value="1"/>
</dbReference>
<dbReference type="Proteomes" id="UP000580825">
    <property type="component" value="Unassembled WGS sequence"/>
</dbReference>
<dbReference type="PRINTS" id="PR00193">
    <property type="entry name" value="MYOSINHEAVY"/>
</dbReference>
<dbReference type="SUPFAM" id="SSF52540">
    <property type="entry name" value="P-loop containing nucleoside triphosphate hydrolases"/>
    <property type="match status" value="1"/>
</dbReference>
<dbReference type="GO" id="GO:0007015">
    <property type="term" value="P:actin filament organization"/>
    <property type="evidence" value="ECO:0007669"/>
    <property type="project" value="TreeGrafter"/>
</dbReference>
<keyword evidence="12" id="KW-1185">Reference proteome</keyword>
<reference evidence="11 12" key="1">
    <citation type="submission" date="2019-09" db="EMBL/GenBank/DDBJ databases">
        <title>Bird 10,000 Genomes (B10K) Project - Family phase.</title>
        <authorList>
            <person name="Zhang G."/>
        </authorList>
    </citation>
    <scope>NUCLEOTIDE SEQUENCE [LARGE SCALE GENOMIC DNA]</scope>
    <source>
        <strain evidence="11">B10K-DU-002-46</strain>
        <tissue evidence="11">Muscle</tissue>
    </source>
</reference>
<evidence type="ECO:0000313" key="11">
    <source>
        <dbReference type="EMBL" id="NXP25176.1"/>
    </source>
</evidence>
<dbReference type="GO" id="GO:0051015">
    <property type="term" value="F:actin filament binding"/>
    <property type="evidence" value="ECO:0007669"/>
    <property type="project" value="TreeGrafter"/>
</dbReference>
<protein>
    <submittedName>
        <fullName evidence="11">MYO1A protein</fullName>
    </submittedName>
</protein>